<dbReference type="OrthoDB" id="7055767at2"/>
<dbReference type="RefSeq" id="WP_064030121.1">
    <property type="nucleotide sequence ID" value="NZ_LUUK01000183.1"/>
</dbReference>
<proteinExistence type="predicted"/>
<dbReference type="SMART" id="SM00327">
    <property type="entry name" value="VWA"/>
    <property type="match status" value="1"/>
</dbReference>
<keyword evidence="1" id="KW-0472">Membrane</keyword>
<keyword evidence="1" id="KW-1133">Transmembrane helix</keyword>
<sequence>MPGPNFRDYRWWLLVLALLMTVLAATGPTRQRQRPLYQLIFVVDITRSMNTEDYVREGRAVSRLDFVKHSLREQLLALPCQSRVGLGIFTERRSALLFEPIEVCSGFNEIDAALAALDWRMAWAADSRIAAGLARTLEDFKTREETLVFLTDGQEAPPPNARYQPDLGEFRGQVQGVIIGVGGDNPAPIPKFDANGQRLGFYKPEDVPHRSTFGESDLNPEKIQGYDARNAPFGSQAVIGDEHLSRLHEDYLRRLAAEAGLSYQRLTDPGSLRLALQQAAFAKSGVVSEDVAWQYAGLALLALVGVFVK</sequence>
<dbReference type="CDD" id="cd00198">
    <property type="entry name" value="vWFA"/>
    <property type="match status" value="1"/>
</dbReference>
<accession>A0A177NF65</accession>
<protein>
    <submittedName>
        <fullName evidence="3">MxaL protein</fullName>
    </submittedName>
</protein>
<dbReference type="AlphaFoldDB" id="A0A177NF65"/>
<organism evidence="3 4">
    <name type="scientific">Methylomonas koyamae</name>
    <dbReference type="NCBI Taxonomy" id="702114"/>
    <lineage>
        <taxon>Bacteria</taxon>
        <taxon>Pseudomonadati</taxon>
        <taxon>Pseudomonadota</taxon>
        <taxon>Gammaproteobacteria</taxon>
        <taxon>Methylococcales</taxon>
        <taxon>Methylococcaceae</taxon>
        <taxon>Methylomonas</taxon>
    </lineage>
</organism>
<dbReference type="SUPFAM" id="SSF53300">
    <property type="entry name" value="vWA-like"/>
    <property type="match status" value="1"/>
</dbReference>
<keyword evidence="4" id="KW-1185">Reference proteome</keyword>
<comment type="caution">
    <text evidence="3">The sequence shown here is derived from an EMBL/GenBank/DDBJ whole genome shotgun (WGS) entry which is preliminary data.</text>
</comment>
<dbReference type="Proteomes" id="UP000077628">
    <property type="component" value="Unassembled WGS sequence"/>
</dbReference>
<evidence type="ECO:0000313" key="3">
    <source>
        <dbReference type="EMBL" id="OAI16708.1"/>
    </source>
</evidence>
<dbReference type="InterPro" id="IPR036465">
    <property type="entry name" value="vWFA_dom_sf"/>
</dbReference>
<dbReference type="EMBL" id="LUUK01000183">
    <property type="protein sequence ID" value="OAI16708.1"/>
    <property type="molecule type" value="Genomic_DNA"/>
</dbReference>
<reference evidence="4" key="1">
    <citation type="submission" date="2016-03" db="EMBL/GenBank/DDBJ databases">
        <authorList>
            <person name="Heylen K."/>
            <person name="De Vos P."/>
            <person name="Vekeman B."/>
        </authorList>
    </citation>
    <scope>NUCLEOTIDE SEQUENCE [LARGE SCALE GENOMIC DNA]</scope>
    <source>
        <strain evidence="4">R-45383</strain>
    </source>
</reference>
<name>A0A177NF65_9GAMM</name>
<dbReference type="InterPro" id="IPR002035">
    <property type="entry name" value="VWF_A"/>
</dbReference>
<dbReference type="Pfam" id="PF13519">
    <property type="entry name" value="VWA_2"/>
    <property type="match status" value="1"/>
</dbReference>
<dbReference type="STRING" id="702114.A1355_09350"/>
<dbReference type="Gene3D" id="3.40.50.410">
    <property type="entry name" value="von Willebrand factor, type A domain"/>
    <property type="match status" value="1"/>
</dbReference>
<evidence type="ECO:0000259" key="2">
    <source>
        <dbReference type="SMART" id="SM00327"/>
    </source>
</evidence>
<keyword evidence="1" id="KW-0812">Transmembrane</keyword>
<evidence type="ECO:0000313" key="4">
    <source>
        <dbReference type="Proteomes" id="UP000077628"/>
    </source>
</evidence>
<gene>
    <name evidence="3" type="ORF">A1355_09350</name>
</gene>
<feature type="domain" description="VWFA" evidence="2">
    <location>
        <begin position="36"/>
        <end position="215"/>
    </location>
</feature>
<evidence type="ECO:0000256" key="1">
    <source>
        <dbReference type="SAM" id="Phobius"/>
    </source>
</evidence>
<feature type="transmembrane region" description="Helical" evidence="1">
    <location>
        <begin position="291"/>
        <end position="308"/>
    </location>
</feature>